<feature type="domain" description="FAD-binding PCMH-type" evidence="2">
    <location>
        <begin position="12"/>
        <end position="180"/>
    </location>
</feature>
<evidence type="ECO:0000259" key="2">
    <source>
        <dbReference type="PROSITE" id="PS51387"/>
    </source>
</evidence>
<evidence type="ECO:0000313" key="4">
    <source>
        <dbReference type="Proteomes" id="UP000589292"/>
    </source>
</evidence>
<dbReference type="InterPro" id="IPR010031">
    <property type="entry name" value="FAD_lactone_oxidase-like"/>
</dbReference>
<keyword evidence="1" id="KW-0274">FAD</keyword>
<gene>
    <name evidence="3" type="ORF">FG486_06230</name>
</gene>
<dbReference type="Proteomes" id="UP000589292">
    <property type="component" value="Unassembled WGS sequence"/>
</dbReference>
<keyword evidence="1" id="KW-0285">Flavoprotein</keyword>
<dbReference type="Gene3D" id="3.30.465.10">
    <property type="match status" value="1"/>
</dbReference>
<organism evidence="3 4">
    <name type="scientific">Sphingomonas ursincola</name>
    <dbReference type="NCBI Taxonomy" id="56361"/>
    <lineage>
        <taxon>Bacteria</taxon>
        <taxon>Pseudomonadati</taxon>
        <taxon>Pseudomonadota</taxon>
        <taxon>Alphaproteobacteria</taxon>
        <taxon>Sphingomonadales</taxon>
        <taxon>Sphingomonadaceae</taxon>
        <taxon>Sphingomonas</taxon>
    </lineage>
</organism>
<evidence type="ECO:0000256" key="1">
    <source>
        <dbReference type="ARBA" id="ARBA00022827"/>
    </source>
</evidence>
<dbReference type="GO" id="GO:0071949">
    <property type="term" value="F:FAD binding"/>
    <property type="evidence" value="ECO:0007669"/>
    <property type="project" value="InterPro"/>
</dbReference>
<protein>
    <submittedName>
        <fullName evidence="3">FAD-binding oxidoreductase</fullName>
    </submittedName>
</protein>
<dbReference type="InterPro" id="IPR006094">
    <property type="entry name" value="Oxid_FAD_bind_N"/>
</dbReference>
<dbReference type="PANTHER" id="PTHR43762">
    <property type="entry name" value="L-GULONOLACTONE OXIDASE"/>
    <property type="match status" value="1"/>
</dbReference>
<dbReference type="PANTHER" id="PTHR43762:SF1">
    <property type="entry name" value="D-ARABINONO-1,4-LACTONE OXIDASE"/>
    <property type="match status" value="1"/>
</dbReference>
<accession>A0A7V8RCH4</accession>
<dbReference type="InterPro" id="IPR016169">
    <property type="entry name" value="FAD-bd_PCMH_sub2"/>
</dbReference>
<sequence>MPHVEPLSGWGRYPVRDCAVWQPVTAEALHATLPPLGRSIARGNGRSYGDASLNPEATIDMRRLDRLIAFDDASGELVCEAGVLLSDIIDAFVPRGWFVPVTPGTRMVTIGGMIASDVHGKNHHGTGSFCEHLLWLDLDLGDGRVLRCSHQENADLFAASCGGMGLTGMIVRAAFRLMPIESAWMRQQTVRARDLGEAMAVFERSHAWTYSVAWIDCLARGRDLGRSAILLADHAPADALDATRRAEPLARPPRQPRAVPVDLPGFALSSFNVRAFNQLYYAMQRPGEALVALDPYFYPLDALTDWNRIYGRRGFVQYQCVLPLAESERGLRRLLEAIATAGSGSFLAVLKRMGPASFGLLSFPMPGYTLALDFPATPANLALLDRLDAIVADHGGRIYLTKDARLSAPMLALGYPGLARFRELRAQHGLDRRFSSLLSQRLEL</sequence>
<reference evidence="3 4" key="1">
    <citation type="journal article" date="1994" name="Int. J. Syst. Bacteriol.">
        <title>Phylogenetic positions of novel aerobic, bacteriochlorophyll a-containing bacteria and description of Roseococcus thiosulfatophilus gen. nov., sp. nov., Erythromicrobium ramosum gen. nov., sp. nov., and Erythrobacter litoralis sp. nov.</title>
        <authorList>
            <person name="Yurkov V."/>
            <person name="Stackebrandt E."/>
            <person name="Holmes A."/>
            <person name="Fuerst J.A."/>
            <person name="Hugenholtz P."/>
            <person name="Golecki J."/>
            <person name="Gad'on N."/>
            <person name="Gorlenko V.M."/>
            <person name="Kompantseva E.I."/>
            <person name="Drews G."/>
        </authorList>
    </citation>
    <scope>NUCLEOTIDE SEQUENCE [LARGE SCALE GENOMIC DNA]</scope>
    <source>
        <strain evidence="3 4">KR-99</strain>
    </source>
</reference>
<evidence type="ECO:0000313" key="3">
    <source>
        <dbReference type="EMBL" id="MBA1373930.1"/>
    </source>
</evidence>
<dbReference type="SUPFAM" id="SSF56176">
    <property type="entry name" value="FAD-binding/transporter-associated domain-like"/>
    <property type="match status" value="1"/>
</dbReference>
<dbReference type="AlphaFoldDB" id="A0A7V8RCH4"/>
<dbReference type="InterPro" id="IPR016166">
    <property type="entry name" value="FAD-bd_PCMH"/>
</dbReference>
<dbReference type="EMBL" id="VDES01000002">
    <property type="protein sequence ID" value="MBA1373930.1"/>
    <property type="molecule type" value="Genomic_DNA"/>
</dbReference>
<keyword evidence="4" id="KW-1185">Reference proteome</keyword>
<proteinExistence type="predicted"/>
<dbReference type="Pfam" id="PF01565">
    <property type="entry name" value="FAD_binding_4"/>
    <property type="match status" value="1"/>
</dbReference>
<dbReference type="InterPro" id="IPR036318">
    <property type="entry name" value="FAD-bd_PCMH-like_sf"/>
</dbReference>
<dbReference type="GO" id="GO:0016899">
    <property type="term" value="F:oxidoreductase activity, acting on the CH-OH group of donors, oxygen as acceptor"/>
    <property type="evidence" value="ECO:0007669"/>
    <property type="project" value="InterPro"/>
</dbReference>
<dbReference type="PROSITE" id="PS51387">
    <property type="entry name" value="FAD_PCMH"/>
    <property type="match status" value="1"/>
</dbReference>
<name>A0A7V8RCH4_9SPHN</name>
<comment type="caution">
    <text evidence="3">The sequence shown here is derived from an EMBL/GenBank/DDBJ whole genome shotgun (WGS) entry which is preliminary data.</text>
</comment>